<dbReference type="KEGG" id="wna:KA717_25965"/>
<dbReference type="AlphaFoldDB" id="A0A977KVT7"/>
<comment type="similarity">
    <text evidence="2">Belongs to the NADH:flavin oxidoreductase/NADH oxidase family.</text>
</comment>
<evidence type="ECO:0000256" key="3">
    <source>
        <dbReference type="ARBA" id="ARBA00023002"/>
    </source>
</evidence>
<dbReference type="GO" id="GO:0005829">
    <property type="term" value="C:cytosol"/>
    <property type="evidence" value="ECO:0007669"/>
    <property type="project" value="UniProtKB-ARBA"/>
</dbReference>
<feature type="domain" description="NADH:flavin oxidoreductase/NADH oxidase N-terminal" evidence="4">
    <location>
        <begin position="4"/>
        <end position="331"/>
    </location>
</feature>
<sequence>MDILFNSLQVGPLTLPNRILMAPLTRCRASADHVPSDLMAEYYAQRASAGLIIAEATMIMAGNSAFWTEPGIYSLAQIEGWQKTTQTVHKAGGKIFLQLWHGGRACHPLLNNGLQPVAPSPIPITGDEVHTPEGKKSYVTPRELRDDELPHIIAGFKIAAENAKAAGFDGVEIHGANGYLLDEFLRDGSNQRTGPYGGSLANRGRLLLEVMEAVCQVWGSDRVGLRISPLNSYNSMIDSDPVGLSIWLAERLNGLNLAYLHVMRGDLYGQQNGDVLTPIREHYQGVLIGNMNYTSEEAASAISEGKLDAVAFGSSFLANPDLPKRIKLGASLNAPNPATFYGAGPEGYTDYPTLEA</sequence>
<dbReference type="InterPro" id="IPR013785">
    <property type="entry name" value="Aldolase_TIM"/>
</dbReference>
<dbReference type="FunFam" id="3.20.20.70:FF:000059">
    <property type="entry name" value="N-ethylmaleimide reductase, FMN-linked"/>
    <property type="match status" value="1"/>
</dbReference>
<dbReference type="EMBL" id="CP073041">
    <property type="protein sequence ID" value="UXE59295.1"/>
    <property type="molecule type" value="Genomic_DNA"/>
</dbReference>
<dbReference type="GO" id="GO:0010181">
    <property type="term" value="F:FMN binding"/>
    <property type="evidence" value="ECO:0007669"/>
    <property type="project" value="InterPro"/>
</dbReference>
<dbReference type="InterPro" id="IPR001155">
    <property type="entry name" value="OxRdtase_FMN_N"/>
</dbReference>
<protein>
    <submittedName>
        <fullName evidence="5">Alkene reductase</fullName>
    </submittedName>
</protein>
<name>A0A977KVT7_9CYAN</name>
<dbReference type="Proteomes" id="UP001065613">
    <property type="component" value="Chromosome"/>
</dbReference>
<dbReference type="Gene3D" id="3.20.20.70">
    <property type="entry name" value="Aldolase class I"/>
    <property type="match status" value="1"/>
</dbReference>
<proteinExistence type="inferred from homology"/>
<gene>
    <name evidence="5" type="ORF">KA717_25965</name>
</gene>
<organism evidence="5">
    <name type="scientific">Woronichinia naegeliana WA131</name>
    <dbReference type="NCBI Taxonomy" id="2824559"/>
    <lineage>
        <taxon>Bacteria</taxon>
        <taxon>Bacillati</taxon>
        <taxon>Cyanobacteriota</taxon>
        <taxon>Cyanophyceae</taxon>
        <taxon>Synechococcales</taxon>
        <taxon>Coelosphaeriaceae</taxon>
        <taxon>Woronichinia</taxon>
    </lineage>
</organism>
<dbReference type="PANTHER" id="PTHR22893">
    <property type="entry name" value="NADH OXIDOREDUCTASE-RELATED"/>
    <property type="match status" value="1"/>
</dbReference>
<dbReference type="PANTHER" id="PTHR22893:SF91">
    <property type="entry name" value="NADPH DEHYDROGENASE 2-RELATED"/>
    <property type="match status" value="1"/>
</dbReference>
<accession>A0A977KVT7</accession>
<dbReference type="GO" id="GO:0016628">
    <property type="term" value="F:oxidoreductase activity, acting on the CH-CH group of donors, NAD or NADP as acceptor"/>
    <property type="evidence" value="ECO:0007669"/>
    <property type="project" value="UniProtKB-ARBA"/>
</dbReference>
<dbReference type="SUPFAM" id="SSF51395">
    <property type="entry name" value="FMN-linked oxidoreductases"/>
    <property type="match status" value="1"/>
</dbReference>
<comment type="cofactor">
    <cofactor evidence="1">
        <name>FMN</name>
        <dbReference type="ChEBI" id="CHEBI:58210"/>
    </cofactor>
</comment>
<dbReference type="Pfam" id="PF00724">
    <property type="entry name" value="Oxidored_FMN"/>
    <property type="match status" value="1"/>
</dbReference>
<dbReference type="InterPro" id="IPR045247">
    <property type="entry name" value="Oye-like"/>
</dbReference>
<dbReference type="CDD" id="cd02933">
    <property type="entry name" value="OYE_like_FMN"/>
    <property type="match status" value="1"/>
</dbReference>
<evidence type="ECO:0000256" key="2">
    <source>
        <dbReference type="ARBA" id="ARBA00005979"/>
    </source>
</evidence>
<keyword evidence="3" id="KW-0560">Oxidoreductase</keyword>
<evidence type="ECO:0000256" key="1">
    <source>
        <dbReference type="ARBA" id="ARBA00001917"/>
    </source>
</evidence>
<evidence type="ECO:0000259" key="4">
    <source>
        <dbReference type="Pfam" id="PF00724"/>
    </source>
</evidence>
<reference evidence="5" key="1">
    <citation type="submission" date="2021-04" db="EMBL/GenBank/DDBJ databases">
        <title>Genome sequence of Woronichinia naegeliana from Washington state freshwater lake bloom.</title>
        <authorList>
            <person name="Dreher T.W."/>
        </authorList>
    </citation>
    <scope>NUCLEOTIDE SEQUENCE</scope>
    <source>
        <strain evidence="5">WA131</strain>
    </source>
</reference>
<evidence type="ECO:0000313" key="5">
    <source>
        <dbReference type="EMBL" id="UXE59295.1"/>
    </source>
</evidence>